<evidence type="ECO:0000313" key="2">
    <source>
        <dbReference type="Proteomes" id="UP000003490"/>
    </source>
</evidence>
<organism evidence="1 2">
    <name type="scientific">[Clostridium] leptum DSM 753</name>
    <dbReference type="NCBI Taxonomy" id="428125"/>
    <lineage>
        <taxon>Bacteria</taxon>
        <taxon>Bacillati</taxon>
        <taxon>Bacillota</taxon>
        <taxon>Clostridia</taxon>
        <taxon>Eubacteriales</taxon>
        <taxon>Oscillospiraceae</taxon>
        <taxon>Oscillospiraceae incertae sedis</taxon>
    </lineage>
</organism>
<name>A7VY88_9FIRM</name>
<sequence>MIDSSSKEYEGLTAVGLFDWRPVLRRRAAAGTMSTMGAAATAAFGYGKTGGDLPMGFAAAAACAGTFPEKIPDREKIQRT</sequence>
<proteinExistence type="predicted"/>
<comment type="caution">
    <text evidence="1">The sequence shown here is derived from an EMBL/GenBank/DDBJ whole genome shotgun (WGS) entry which is preliminary data.</text>
</comment>
<accession>A7VY88</accession>
<reference evidence="1 2" key="1">
    <citation type="submission" date="2007-08" db="EMBL/GenBank/DDBJ databases">
        <title>Draft genome sequence of Clostridium leptum (DSM 753).</title>
        <authorList>
            <person name="Sudarsanam P."/>
            <person name="Ley R."/>
            <person name="Guruge J."/>
            <person name="Turnbaugh P.J."/>
            <person name="Mahowald M."/>
            <person name="Liep D."/>
            <person name="Gordon J."/>
        </authorList>
    </citation>
    <scope>NUCLEOTIDE SEQUENCE [LARGE SCALE GENOMIC DNA]</scope>
    <source>
        <strain evidence="1 2">DSM 753</strain>
    </source>
</reference>
<protein>
    <submittedName>
        <fullName evidence="1">Uncharacterized protein</fullName>
    </submittedName>
</protein>
<evidence type="ECO:0000313" key="1">
    <source>
        <dbReference type="EMBL" id="EDO59515.1"/>
    </source>
</evidence>
<reference evidence="1 2" key="2">
    <citation type="submission" date="2007-08" db="EMBL/GenBank/DDBJ databases">
        <authorList>
            <person name="Fulton L."/>
            <person name="Clifton S."/>
            <person name="Fulton B."/>
            <person name="Xu J."/>
            <person name="Minx P."/>
            <person name="Pepin K.H."/>
            <person name="Johnson M."/>
            <person name="Thiruvilangam P."/>
            <person name="Bhonagiri V."/>
            <person name="Nash W.E."/>
            <person name="Wang C."/>
            <person name="Mardis E.R."/>
            <person name="Wilson R.K."/>
        </authorList>
    </citation>
    <scope>NUCLEOTIDE SEQUENCE [LARGE SCALE GENOMIC DNA]</scope>
    <source>
        <strain evidence="1 2">DSM 753</strain>
    </source>
</reference>
<dbReference type="AlphaFoldDB" id="A7VY88"/>
<gene>
    <name evidence="1" type="ORF">CLOLEP_03565</name>
</gene>
<dbReference type="EMBL" id="ABCB02000021">
    <property type="protein sequence ID" value="EDO59515.1"/>
    <property type="molecule type" value="Genomic_DNA"/>
</dbReference>
<dbReference type="HOGENOM" id="CLU_2583533_0_0_9"/>
<dbReference type="Proteomes" id="UP000003490">
    <property type="component" value="Unassembled WGS sequence"/>
</dbReference>